<evidence type="ECO:0000256" key="4">
    <source>
        <dbReference type="ARBA" id="ARBA00022884"/>
    </source>
</evidence>
<keyword evidence="3 8" id="KW-0507">mRNA processing</keyword>
<dbReference type="InterPro" id="IPR012677">
    <property type="entry name" value="Nucleotide-bd_a/b_plait_sf"/>
</dbReference>
<comment type="similarity">
    <text evidence="2 8">Belongs to the RRM NCBP2 family.</text>
</comment>
<reference evidence="11" key="1">
    <citation type="submission" date="2020-12" db="EMBL/GenBank/DDBJ databases">
        <authorList>
            <person name="Iha C."/>
        </authorList>
    </citation>
    <scope>NUCLEOTIDE SEQUENCE</scope>
</reference>
<evidence type="ECO:0000256" key="9">
    <source>
        <dbReference type="SAM" id="MobiDB-lite"/>
    </source>
</evidence>
<evidence type="ECO:0000256" key="5">
    <source>
        <dbReference type="ARBA" id="ARBA00023187"/>
    </source>
</evidence>
<dbReference type="EMBL" id="CAJHUC010000935">
    <property type="protein sequence ID" value="CAD7698992.1"/>
    <property type="molecule type" value="Genomic_DNA"/>
</dbReference>
<accession>A0A8S1IVY4</accession>
<dbReference type="OrthoDB" id="201398at2759"/>
<evidence type="ECO:0000256" key="2">
    <source>
        <dbReference type="ARBA" id="ARBA00010725"/>
    </source>
</evidence>
<dbReference type="GO" id="GO:0045292">
    <property type="term" value="P:mRNA cis splicing, via spliceosome"/>
    <property type="evidence" value="ECO:0007669"/>
    <property type="project" value="InterPro"/>
</dbReference>
<evidence type="ECO:0000256" key="6">
    <source>
        <dbReference type="ARBA" id="ARBA00023242"/>
    </source>
</evidence>
<name>A0A8S1IVY4_9CHLO</name>
<dbReference type="AlphaFoldDB" id="A0A8S1IVY4"/>
<comment type="subcellular location">
    <subcellularLocation>
        <location evidence="1 8">Nucleus</location>
    </subcellularLocation>
</comment>
<dbReference type="SMART" id="SM00360">
    <property type="entry name" value="RRM"/>
    <property type="match status" value="1"/>
</dbReference>
<dbReference type="Gene3D" id="3.30.70.330">
    <property type="match status" value="1"/>
</dbReference>
<dbReference type="InterPro" id="IPR034148">
    <property type="entry name" value="NCBP2_RRM"/>
</dbReference>
<keyword evidence="12" id="KW-1185">Reference proteome</keyword>
<comment type="caution">
    <text evidence="11">The sequence shown here is derived from an EMBL/GenBank/DDBJ whole genome shotgun (WGS) entry which is preliminary data.</text>
</comment>
<feature type="compositionally biased region" description="Basic and acidic residues" evidence="9">
    <location>
        <begin position="204"/>
        <end position="221"/>
    </location>
</feature>
<dbReference type="CDD" id="cd12240">
    <property type="entry name" value="RRM_NCBP2"/>
    <property type="match status" value="1"/>
</dbReference>
<dbReference type="Pfam" id="PF00076">
    <property type="entry name" value="RRM_1"/>
    <property type="match status" value="1"/>
</dbReference>
<evidence type="ECO:0000256" key="7">
    <source>
        <dbReference type="PROSITE-ProRule" id="PRU00176"/>
    </source>
</evidence>
<evidence type="ECO:0000256" key="1">
    <source>
        <dbReference type="ARBA" id="ARBA00004123"/>
    </source>
</evidence>
<dbReference type="InterPro" id="IPR027157">
    <property type="entry name" value="NCBP2"/>
</dbReference>
<dbReference type="PANTHER" id="PTHR18847:SF0">
    <property type="entry name" value="NUCLEAR CAP-BINDING PROTEIN SUBUNIT 2"/>
    <property type="match status" value="1"/>
</dbReference>
<dbReference type="InterPro" id="IPR035979">
    <property type="entry name" value="RBD_domain_sf"/>
</dbReference>
<dbReference type="PROSITE" id="PS50102">
    <property type="entry name" value="RRM"/>
    <property type="match status" value="1"/>
</dbReference>
<dbReference type="GO" id="GO:0005634">
    <property type="term" value="C:nucleus"/>
    <property type="evidence" value="ECO:0007669"/>
    <property type="project" value="UniProtKB-SubCell"/>
</dbReference>
<dbReference type="PANTHER" id="PTHR18847">
    <property type="entry name" value="20 KD NUCLEAR CAP BINDING PROTEIN"/>
    <property type="match status" value="1"/>
</dbReference>
<keyword evidence="4 7" id="KW-0694">RNA-binding</keyword>
<sequence>MRSQPGAEAWCWLAGLASAGPPMSKLLAHLKPLASDYKDGRFEGTQEEFNRKIAESTAVYVGNLSFFTTEEQIHEVFSKVGTVKQVVVGLDRQKLTPCGFCFVIYHNREDAEDCVKYLNGLVVDGRLIRVDIDWGGGYEHRQYGRGRSGGQVRDEFREDYDPDRGGWGCMVQKNLLSMAGRARARPRGPGEGEEEYGDVKRRRREYDWAPDPRSKGRDDSD</sequence>
<evidence type="ECO:0000313" key="11">
    <source>
        <dbReference type="EMBL" id="CAD7698992.1"/>
    </source>
</evidence>
<evidence type="ECO:0000256" key="8">
    <source>
        <dbReference type="RuleBase" id="RU364036"/>
    </source>
</evidence>
<feature type="domain" description="RRM" evidence="10">
    <location>
        <begin position="57"/>
        <end position="135"/>
    </location>
</feature>
<evidence type="ECO:0000259" key="10">
    <source>
        <dbReference type="PROSITE" id="PS50102"/>
    </source>
</evidence>
<dbReference type="SUPFAM" id="SSF54928">
    <property type="entry name" value="RNA-binding domain, RBD"/>
    <property type="match status" value="1"/>
</dbReference>
<dbReference type="Proteomes" id="UP000708148">
    <property type="component" value="Unassembled WGS sequence"/>
</dbReference>
<keyword evidence="5 8" id="KW-0508">mRNA splicing</keyword>
<proteinExistence type="inferred from homology"/>
<dbReference type="GO" id="GO:0005846">
    <property type="term" value="C:nuclear cap binding complex"/>
    <property type="evidence" value="ECO:0007669"/>
    <property type="project" value="InterPro"/>
</dbReference>
<feature type="region of interest" description="Disordered" evidence="9">
    <location>
        <begin position="180"/>
        <end position="221"/>
    </location>
</feature>
<protein>
    <recommendedName>
        <fullName evidence="8">Nuclear cap-binding protein subunit 2</fullName>
    </recommendedName>
    <alternativeName>
        <fullName evidence="8">20 kDa nuclear cap-binding protein</fullName>
    </alternativeName>
</protein>
<gene>
    <name evidence="11" type="ORF">OSTQU699_LOCUS4351</name>
</gene>
<evidence type="ECO:0000256" key="3">
    <source>
        <dbReference type="ARBA" id="ARBA00022664"/>
    </source>
</evidence>
<organism evidence="11 12">
    <name type="scientific">Ostreobium quekettii</name>
    <dbReference type="NCBI Taxonomy" id="121088"/>
    <lineage>
        <taxon>Eukaryota</taxon>
        <taxon>Viridiplantae</taxon>
        <taxon>Chlorophyta</taxon>
        <taxon>core chlorophytes</taxon>
        <taxon>Ulvophyceae</taxon>
        <taxon>TCBD clade</taxon>
        <taxon>Bryopsidales</taxon>
        <taxon>Ostreobineae</taxon>
        <taxon>Ostreobiaceae</taxon>
        <taxon>Ostreobium</taxon>
    </lineage>
</organism>
<dbReference type="GO" id="GO:0000339">
    <property type="term" value="F:RNA cap binding"/>
    <property type="evidence" value="ECO:0007669"/>
    <property type="project" value="InterPro"/>
</dbReference>
<evidence type="ECO:0000313" key="12">
    <source>
        <dbReference type="Proteomes" id="UP000708148"/>
    </source>
</evidence>
<dbReference type="InterPro" id="IPR000504">
    <property type="entry name" value="RRM_dom"/>
</dbReference>
<keyword evidence="6 8" id="KW-0539">Nucleus</keyword>